<dbReference type="OrthoDB" id="5362512at2759"/>
<dbReference type="PANTHER" id="PTHR33112:SF10">
    <property type="entry name" value="TOL"/>
    <property type="match status" value="1"/>
</dbReference>
<sequence length="662" mass="72785">MLCSCCKQVFDEPAVIQGENGAWRCTAKWSLTLAAIKKSSVFCVACHAMVRLLKRQTLWHGREDLVLHLSSNLASVGFFQGRLPCVFFKVDDAETRTNLSEIILLIEQVNDQGSLELLAQPTSTSTNSPETFAFVKKCMQNCLTSHKICQGGTTQPPWYPTRLIQVEHSQARLVITRDTPPRGPYATLSHCWGGRADVKQCTTKNLEELKNGIALTSLPANFQDAIHAAQALGINYIWIDSLCILQDSDADKITEIKTMLNVYRQSVLTLAATRAVDSHAGMFVTRSPENLSSGPFRISNGALDGMFVAVEAAVDSRWHWKDVIDHAPLNERGWVLQERYLSPRLVHFTDDQVIWDCAESTAPEFVPSGARALPQVESSGIGPKRYSSILVSSPEKDQAPGQWSRIVESYSRCRLSHTSDKLLALSGVVESLQSVLGANGGPCVGLWRFQMEIQLCWRAEHSQVDIPTRNRFAPSWSWMSVDGPVITSQLQHYHDEGYDTQLLAQIVGVDMDIPEENSSCQHGSLRLRCILNAVQLEAGPSPILTGATMQKNSVVQFDSADAADPAGPLFFAPIFGVGDAPEHTKGPYPPLEVRGLLLELIGDEAAGIYRRLGHVLTCSNEELYYSGDFSDGYLDMLPPGVRPGQPASVDMFGGAGKTITIR</sequence>
<reference evidence="2" key="3">
    <citation type="submission" date="2010-09" db="EMBL/GenBank/DDBJ databases">
        <title>Annotation of Gaeumannomyces graminis var. tritici R3-111a-1.</title>
        <authorList>
            <consortium name="The Broad Institute Genome Sequencing Platform"/>
            <person name="Ma L.-J."/>
            <person name="Dead R."/>
            <person name="Young S.K."/>
            <person name="Zeng Q."/>
            <person name="Gargeya S."/>
            <person name="Fitzgerald M."/>
            <person name="Haas B."/>
            <person name="Abouelleil A."/>
            <person name="Alvarado L."/>
            <person name="Arachchi H.M."/>
            <person name="Berlin A."/>
            <person name="Brown A."/>
            <person name="Chapman S.B."/>
            <person name="Chen Z."/>
            <person name="Dunbar C."/>
            <person name="Freedman E."/>
            <person name="Gearin G."/>
            <person name="Gellesch M."/>
            <person name="Goldberg J."/>
            <person name="Griggs A."/>
            <person name="Gujja S."/>
            <person name="Heiman D."/>
            <person name="Howarth C."/>
            <person name="Larson L."/>
            <person name="Lui A."/>
            <person name="MacDonald P.J.P."/>
            <person name="Mehta T."/>
            <person name="Montmayeur A."/>
            <person name="Murphy C."/>
            <person name="Neiman D."/>
            <person name="Pearson M."/>
            <person name="Priest M."/>
            <person name="Roberts A."/>
            <person name="Saif S."/>
            <person name="Shea T."/>
            <person name="Shenoy N."/>
            <person name="Sisk P."/>
            <person name="Stolte C."/>
            <person name="Sykes S."/>
            <person name="Yandava C."/>
            <person name="Wortman J."/>
            <person name="Nusbaum C."/>
            <person name="Birren B."/>
        </authorList>
    </citation>
    <scope>NUCLEOTIDE SEQUENCE</scope>
    <source>
        <strain evidence="2">R3-111a-1</strain>
    </source>
</reference>
<evidence type="ECO:0000259" key="1">
    <source>
        <dbReference type="Pfam" id="PF06985"/>
    </source>
</evidence>
<dbReference type="EMBL" id="GL385399">
    <property type="protein sequence ID" value="EJT72328.1"/>
    <property type="molecule type" value="Genomic_DNA"/>
</dbReference>
<dbReference type="VEuPathDB" id="FungiDB:GGTG_09194"/>
<evidence type="ECO:0000313" key="4">
    <source>
        <dbReference type="Proteomes" id="UP000006039"/>
    </source>
</evidence>
<name>J3P6Q2_GAET3</name>
<accession>J3P6Q2</accession>
<proteinExistence type="predicted"/>
<dbReference type="GeneID" id="20349652"/>
<evidence type="ECO:0000313" key="3">
    <source>
        <dbReference type="EnsemblFungi" id="EJT72328"/>
    </source>
</evidence>
<feature type="domain" description="Heterokaryon incompatibility" evidence="1">
    <location>
        <begin position="185"/>
        <end position="338"/>
    </location>
</feature>
<evidence type="ECO:0000313" key="2">
    <source>
        <dbReference type="EMBL" id="EJT72328.1"/>
    </source>
</evidence>
<dbReference type="PANTHER" id="PTHR33112">
    <property type="entry name" value="DOMAIN PROTEIN, PUTATIVE-RELATED"/>
    <property type="match status" value="1"/>
</dbReference>
<gene>
    <name evidence="3" type="primary">20349652</name>
    <name evidence="2" type="ORF">GGTG_09194</name>
</gene>
<dbReference type="eggNOG" id="ENOG502R7MS">
    <property type="taxonomic scope" value="Eukaryota"/>
</dbReference>
<dbReference type="InterPro" id="IPR010730">
    <property type="entry name" value="HET"/>
</dbReference>
<dbReference type="RefSeq" id="XP_009225302.1">
    <property type="nucleotide sequence ID" value="XM_009227038.1"/>
</dbReference>
<keyword evidence="4" id="KW-1185">Reference proteome</keyword>
<organism evidence="2">
    <name type="scientific">Gaeumannomyces tritici (strain R3-111a-1)</name>
    <name type="common">Wheat and barley take-all root rot fungus</name>
    <name type="synonym">Gaeumannomyces graminis var. tritici</name>
    <dbReference type="NCBI Taxonomy" id="644352"/>
    <lineage>
        <taxon>Eukaryota</taxon>
        <taxon>Fungi</taxon>
        <taxon>Dikarya</taxon>
        <taxon>Ascomycota</taxon>
        <taxon>Pezizomycotina</taxon>
        <taxon>Sordariomycetes</taxon>
        <taxon>Sordariomycetidae</taxon>
        <taxon>Magnaporthales</taxon>
        <taxon>Magnaporthaceae</taxon>
        <taxon>Gaeumannomyces</taxon>
    </lineage>
</organism>
<dbReference type="HOGENOM" id="CLU_002639_3_0_1"/>
<reference evidence="2" key="2">
    <citation type="submission" date="2010-07" db="EMBL/GenBank/DDBJ databases">
        <authorList>
            <consortium name="The Broad Institute Genome Sequencing Platform"/>
            <consortium name="Broad Institute Genome Sequencing Center for Infectious Disease"/>
            <person name="Ma L.-J."/>
            <person name="Dead R."/>
            <person name="Young S."/>
            <person name="Zeng Q."/>
            <person name="Koehrsen M."/>
            <person name="Alvarado L."/>
            <person name="Berlin A."/>
            <person name="Chapman S.B."/>
            <person name="Chen Z."/>
            <person name="Freedman E."/>
            <person name="Gellesch M."/>
            <person name="Goldberg J."/>
            <person name="Griggs A."/>
            <person name="Gujja S."/>
            <person name="Heilman E.R."/>
            <person name="Heiman D."/>
            <person name="Hepburn T."/>
            <person name="Howarth C."/>
            <person name="Jen D."/>
            <person name="Larson L."/>
            <person name="Mehta T."/>
            <person name="Neiman D."/>
            <person name="Pearson M."/>
            <person name="Roberts A."/>
            <person name="Saif S."/>
            <person name="Shea T."/>
            <person name="Shenoy N."/>
            <person name="Sisk P."/>
            <person name="Stolte C."/>
            <person name="Sykes S."/>
            <person name="Walk T."/>
            <person name="White J."/>
            <person name="Yandava C."/>
            <person name="Haas B."/>
            <person name="Nusbaum C."/>
            <person name="Birren B."/>
        </authorList>
    </citation>
    <scope>NUCLEOTIDE SEQUENCE</scope>
    <source>
        <strain evidence="2">R3-111a-1</strain>
    </source>
</reference>
<reference evidence="3" key="4">
    <citation type="journal article" date="2015" name="G3 (Bethesda)">
        <title>Genome sequences of three phytopathogenic species of the Magnaporthaceae family of fungi.</title>
        <authorList>
            <person name="Okagaki L.H."/>
            <person name="Nunes C.C."/>
            <person name="Sailsbery J."/>
            <person name="Clay B."/>
            <person name="Brown D."/>
            <person name="John T."/>
            <person name="Oh Y."/>
            <person name="Young N."/>
            <person name="Fitzgerald M."/>
            <person name="Haas B.J."/>
            <person name="Zeng Q."/>
            <person name="Young S."/>
            <person name="Adiconis X."/>
            <person name="Fan L."/>
            <person name="Levin J.Z."/>
            <person name="Mitchell T.K."/>
            <person name="Okubara P.A."/>
            <person name="Farman M.L."/>
            <person name="Kohn L.M."/>
            <person name="Birren B."/>
            <person name="Ma L.-J."/>
            <person name="Dean R.A."/>
        </authorList>
    </citation>
    <scope>NUCLEOTIDE SEQUENCE</scope>
    <source>
        <strain evidence="3">R3-111a-1</strain>
    </source>
</reference>
<dbReference type="Proteomes" id="UP000006039">
    <property type="component" value="Unassembled WGS sequence"/>
</dbReference>
<dbReference type="EnsemblFungi" id="EJT72328">
    <property type="protein sequence ID" value="EJT72328"/>
    <property type="gene ID" value="GGTG_09194"/>
</dbReference>
<dbReference type="Pfam" id="PF06985">
    <property type="entry name" value="HET"/>
    <property type="match status" value="1"/>
</dbReference>
<protein>
    <recommendedName>
        <fullName evidence="1">Heterokaryon incompatibility domain-containing protein</fullName>
    </recommendedName>
</protein>
<dbReference type="AlphaFoldDB" id="J3P6Q2"/>
<dbReference type="STRING" id="644352.J3P6Q2"/>
<reference evidence="3" key="5">
    <citation type="submission" date="2018-04" db="UniProtKB">
        <authorList>
            <consortium name="EnsemblFungi"/>
        </authorList>
    </citation>
    <scope>IDENTIFICATION</scope>
    <source>
        <strain evidence="3">R3-111a-1</strain>
    </source>
</reference>
<reference evidence="4" key="1">
    <citation type="submission" date="2010-07" db="EMBL/GenBank/DDBJ databases">
        <title>The genome sequence of Gaeumannomyces graminis var. tritici strain R3-111a-1.</title>
        <authorList>
            <consortium name="The Broad Institute Genome Sequencing Platform"/>
            <person name="Ma L.-J."/>
            <person name="Dead R."/>
            <person name="Young S."/>
            <person name="Zeng Q."/>
            <person name="Koehrsen M."/>
            <person name="Alvarado L."/>
            <person name="Berlin A."/>
            <person name="Chapman S.B."/>
            <person name="Chen Z."/>
            <person name="Freedman E."/>
            <person name="Gellesch M."/>
            <person name="Goldberg J."/>
            <person name="Griggs A."/>
            <person name="Gujja S."/>
            <person name="Heilman E.R."/>
            <person name="Heiman D."/>
            <person name="Hepburn T."/>
            <person name="Howarth C."/>
            <person name="Jen D."/>
            <person name="Larson L."/>
            <person name="Mehta T."/>
            <person name="Neiman D."/>
            <person name="Pearson M."/>
            <person name="Roberts A."/>
            <person name="Saif S."/>
            <person name="Shea T."/>
            <person name="Shenoy N."/>
            <person name="Sisk P."/>
            <person name="Stolte C."/>
            <person name="Sykes S."/>
            <person name="Walk T."/>
            <person name="White J."/>
            <person name="Yandava C."/>
            <person name="Haas B."/>
            <person name="Nusbaum C."/>
            <person name="Birren B."/>
        </authorList>
    </citation>
    <scope>NUCLEOTIDE SEQUENCE [LARGE SCALE GENOMIC DNA]</scope>
    <source>
        <strain evidence="4">R3-111a-1</strain>
    </source>
</reference>